<feature type="binding site" evidence="18">
    <location>
        <position position="340"/>
    </location>
    <ligand>
        <name>ATP</name>
        <dbReference type="ChEBI" id="CHEBI:30616"/>
    </ligand>
</feature>
<dbReference type="Gene3D" id="3.40.1190.10">
    <property type="entry name" value="Mur-like, catalytic domain"/>
    <property type="match status" value="1"/>
</dbReference>
<proteinExistence type="inferred from homology"/>
<evidence type="ECO:0000259" key="20">
    <source>
        <dbReference type="Pfam" id="PF08245"/>
    </source>
</evidence>
<keyword evidence="6" id="KW-0963">Cytoplasm</keyword>
<evidence type="ECO:0000256" key="17">
    <source>
        <dbReference type="PIRNR" id="PIRNR038895"/>
    </source>
</evidence>
<keyword evidence="8 17" id="KW-0436">Ligase</keyword>
<dbReference type="PROSITE" id="PS01012">
    <property type="entry name" value="FOLYLPOLYGLU_SYNT_2"/>
    <property type="match status" value="1"/>
</dbReference>
<evidence type="ECO:0000256" key="12">
    <source>
        <dbReference type="ARBA" id="ARBA00022840"/>
    </source>
</evidence>
<keyword evidence="12 18" id="KW-0067">ATP-binding</keyword>
<dbReference type="EC" id="6.3.2.17" evidence="17"/>
<keyword evidence="9 19" id="KW-0479">Metal-binding</keyword>
<dbReference type="PROSITE" id="PS01011">
    <property type="entry name" value="FOLYLPOLYGLU_SYNT_1"/>
    <property type="match status" value="1"/>
</dbReference>
<dbReference type="PANTHER" id="PTHR11136">
    <property type="entry name" value="FOLYLPOLYGLUTAMATE SYNTHASE-RELATED"/>
    <property type="match status" value="1"/>
</dbReference>
<dbReference type="GO" id="GO:0005743">
    <property type="term" value="C:mitochondrial inner membrane"/>
    <property type="evidence" value="ECO:0007669"/>
    <property type="project" value="UniProtKB-SubCell"/>
</dbReference>
<dbReference type="PIRSF" id="PIRSF038895">
    <property type="entry name" value="FPGS"/>
    <property type="match status" value="1"/>
</dbReference>
<evidence type="ECO:0000256" key="7">
    <source>
        <dbReference type="ARBA" id="ARBA00022563"/>
    </source>
</evidence>
<dbReference type="Proteomes" id="UP001154078">
    <property type="component" value="Chromosome 6"/>
</dbReference>
<evidence type="ECO:0000256" key="19">
    <source>
        <dbReference type="PIRSR" id="PIRSR038895-2"/>
    </source>
</evidence>
<dbReference type="Gene3D" id="3.90.190.20">
    <property type="entry name" value="Mur ligase, C-terminal domain"/>
    <property type="match status" value="1"/>
</dbReference>
<comment type="function">
    <text evidence="17">Catalyzes conversion of folates to polyglutamate derivatives allowing concentration of folate compounds in the cell and the intracellular retention of these cofactors, which are important substrates for most of the folate-dependent enzymes that are involved in one-carbon transfer reactions involved in purine, pyrimidine and amino acid synthesis.</text>
</comment>
<feature type="binding site" evidence="18">
    <location>
        <position position="326"/>
    </location>
    <ligand>
        <name>ATP</name>
        <dbReference type="ChEBI" id="CHEBI:30616"/>
    </ligand>
</feature>
<protein>
    <recommendedName>
        <fullName evidence="17">Folylpolyglutamate synthase</fullName>
        <ecNumber evidence="17">6.3.2.17</ecNumber>
    </recommendedName>
    <alternativeName>
        <fullName evidence="17">Folylpoly-gamma-glutamate synthetase</fullName>
    </alternativeName>
    <alternativeName>
        <fullName evidence="17">Tetrahydrofolylpolyglutamate synthase</fullName>
    </alternativeName>
</protein>
<keyword evidence="14" id="KW-0496">Mitochondrion</keyword>
<evidence type="ECO:0000256" key="10">
    <source>
        <dbReference type="ARBA" id="ARBA00022741"/>
    </source>
</evidence>
<dbReference type="GO" id="GO:0006730">
    <property type="term" value="P:one-carbon metabolic process"/>
    <property type="evidence" value="ECO:0007669"/>
    <property type="project" value="UniProtKB-KW"/>
</dbReference>
<organism evidence="21 22">
    <name type="scientific">Brassicogethes aeneus</name>
    <name type="common">Rape pollen beetle</name>
    <name type="synonym">Meligethes aeneus</name>
    <dbReference type="NCBI Taxonomy" id="1431903"/>
    <lineage>
        <taxon>Eukaryota</taxon>
        <taxon>Metazoa</taxon>
        <taxon>Ecdysozoa</taxon>
        <taxon>Arthropoda</taxon>
        <taxon>Hexapoda</taxon>
        <taxon>Insecta</taxon>
        <taxon>Pterygota</taxon>
        <taxon>Neoptera</taxon>
        <taxon>Endopterygota</taxon>
        <taxon>Coleoptera</taxon>
        <taxon>Polyphaga</taxon>
        <taxon>Cucujiformia</taxon>
        <taxon>Nitidulidae</taxon>
        <taxon>Meligethinae</taxon>
        <taxon>Brassicogethes</taxon>
    </lineage>
</organism>
<sequence length="489" mass="55563">MLYRQIAGRYLSNLVRPTIADKMCLDVLTDYKVAVDKLNSLQSNAHYIEQYGKKTKDNQHKFNSVTQTEIFLQKSGVSLEDLDKLSIIHVAGTKGKGTTCALSESILRHHGYKTGFFSSPHLLEVRERIRINGYPIEKKDFVNYFWKIYNALDANKSHEYDMPLYFGFMTLMAFHVFLDKKVDVAIVEVGIGGEYDCTNILRKKDVTAITSLGIDHTIILGDTIESIAQNKAGIMRKGTRTFTVPQSDDAMKVLSEESDKRQSELIVVNSQPDTIGNDVFPQYIFNLNAGLAQAVSEYWMQKRSNGKIFSKELTKIAMENCKWPGRFEIRSRNNICYFLDGAHTIDSINVCNKWFEEKTKSSPKKKVLMFNLTGDRDSGKILSKLHAQKFDLVAFVPNQSKNDSKSDNISILHTTDKQLIKCKEFMTQWLELNEEESNTEETKVFPSVYDAIEYLENQDGEFNMLVTGSLHLIGAVFGILDPNLKGTLV</sequence>
<feature type="domain" description="Mur ligase central" evidence="20">
    <location>
        <begin position="90"/>
        <end position="268"/>
    </location>
</feature>
<evidence type="ECO:0000256" key="13">
    <source>
        <dbReference type="ARBA" id="ARBA00022842"/>
    </source>
</evidence>
<evidence type="ECO:0000256" key="3">
    <source>
        <dbReference type="ARBA" id="ARBA00004496"/>
    </source>
</evidence>
<keyword evidence="22" id="KW-1185">Reference proteome</keyword>
<reference evidence="21" key="1">
    <citation type="submission" date="2021-12" db="EMBL/GenBank/DDBJ databases">
        <authorList>
            <person name="King R."/>
        </authorList>
    </citation>
    <scope>NUCLEOTIDE SEQUENCE</scope>
</reference>
<evidence type="ECO:0000256" key="14">
    <source>
        <dbReference type="ARBA" id="ARBA00023128"/>
    </source>
</evidence>
<dbReference type="GO" id="GO:0005524">
    <property type="term" value="F:ATP binding"/>
    <property type="evidence" value="ECO:0007669"/>
    <property type="project" value="UniProtKB-KW"/>
</dbReference>
<dbReference type="AlphaFoldDB" id="A0A9P0FM61"/>
<feature type="binding site" evidence="19">
    <location>
        <position position="188"/>
    </location>
    <ligand>
        <name>Mg(2+)</name>
        <dbReference type="ChEBI" id="CHEBI:18420"/>
        <label>1</label>
    </ligand>
</feature>
<dbReference type="Pfam" id="PF08245">
    <property type="entry name" value="Mur_ligase_M"/>
    <property type="match status" value="1"/>
</dbReference>
<dbReference type="GO" id="GO:0004326">
    <property type="term" value="F:tetrahydrofolylpolyglutamate synthase activity"/>
    <property type="evidence" value="ECO:0007669"/>
    <property type="project" value="UniProtKB-EC"/>
</dbReference>
<evidence type="ECO:0000313" key="21">
    <source>
        <dbReference type="EMBL" id="CAH0559597.1"/>
    </source>
</evidence>
<evidence type="ECO:0000256" key="4">
    <source>
        <dbReference type="ARBA" id="ARBA00005150"/>
    </source>
</evidence>
<keyword evidence="13 19" id="KW-0460">Magnesium</keyword>
<dbReference type="EMBL" id="OV121137">
    <property type="protein sequence ID" value="CAH0559597.1"/>
    <property type="molecule type" value="Genomic_DNA"/>
</dbReference>
<feature type="binding site" evidence="19">
    <location>
        <position position="216"/>
    </location>
    <ligand>
        <name>Mg(2+)</name>
        <dbReference type="ChEBI" id="CHEBI:18420"/>
        <label>1</label>
    </ligand>
</feature>
<dbReference type="InterPro" id="IPR036615">
    <property type="entry name" value="Mur_ligase_C_dom_sf"/>
</dbReference>
<dbReference type="GO" id="GO:0005829">
    <property type="term" value="C:cytosol"/>
    <property type="evidence" value="ECO:0007669"/>
    <property type="project" value="TreeGrafter"/>
</dbReference>
<keyword evidence="11" id="KW-0999">Mitochondrion inner membrane</keyword>
<evidence type="ECO:0000256" key="11">
    <source>
        <dbReference type="ARBA" id="ARBA00022792"/>
    </source>
</evidence>
<comment type="pathway">
    <text evidence="4 17">Cofactor biosynthesis; tetrahydrofolylpolyglutamate biosynthesis.</text>
</comment>
<dbReference type="InterPro" id="IPR018109">
    <property type="entry name" value="Folylpolyglutamate_synth_CS"/>
</dbReference>
<dbReference type="SUPFAM" id="SSF53244">
    <property type="entry name" value="MurD-like peptide ligases, peptide-binding domain"/>
    <property type="match status" value="1"/>
</dbReference>
<dbReference type="InterPro" id="IPR023600">
    <property type="entry name" value="Folylpolyglutamate_synth_euk"/>
</dbReference>
<keyword evidence="7 17" id="KW-0554">One-carbon metabolism</keyword>
<evidence type="ECO:0000256" key="9">
    <source>
        <dbReference type="ARBA" id="ARBA00022723"/>
    </source>
</evidence>
<name>A0A9P0FM61_BRAAE</name>
<dbReference type="GO" id="GO:0005759">
    <property type="term" value="C:mitochondrial matrix"/>
    <property type="evidence" value="ECO:0007669"/>
    <property type="project" value="UniProtKB-SubCell"/>
</dbReference>
<evidence type="ECO:0000256" key="2">
    <source>
        <dbReference type="ARBA" id="ARBA00004305"/>
    </source>
</evidence>
<dbReference type="SUPFAM" id="SSF53623">
    <property type="entry name" value="MurD-like peptide ligases, catalytic domain"/>
    <property type="match status" value="1"/>
</dbReference>
<comment type="subcellular location">
    <subcellularLocation>
        <location evidence="3">Cytoplasm</location>
    </subcellularLocation>
    <subcellularLocation>
        <location evidence="1">Mitochondrion inner membrane</location>
    </subcellularLocation>
    <subcellularLocation>
        <location evidence="2">Mitochondrion matrix</location>
    </subcellularLocation>
</comment>
<dbReference type="GO" id="GO:0046872">
    <property type="term" value="F:metal ion binding"/>
    <property type="evidence" value="ECO:0007669"/>
    <property type="project" value="UniProtKB-KW"/>
</dbReference>
<dbReference type="PANTHER" id="PTHR11136:SF5">
    <property type="entry name" value="FOLYLPOLYGLUTAMATE SYNTHASE, MITOCHONDRIAL"/>
    <property type="match status" value="1"/>
</dbReference>
<dbReference type="InterPro" id="IPR001645">
    <property type="entry name" value="Folylpolyglutamate_synth"/>
</dbReference>
<evidence type="ECO:0000256" key="5">
    <source>
        <dbReference type="ARBA" id="ARBA00008276"/>
    </source>
</evidence>
<dbReference type="NCBIfam" id="TIGR01499">
    <property type="entry name" value="folC"/>
    <property type="match status" value="1"/>
</dbReference>
<evidence type="ECO:0000256" key="6">
    <source>
        <dbReference type="ARBA" id="ARBA00022490"/>
    </source>
</evidence>
<comment type="catalytic activity">
    <reaction evidence="16 17">
        <text>(6S)-5,6,7,8-tetrahydrofolyl-(gamma-L-Glu)(n) + L-glutamate + ATP = (6S)-5,6,7,8-tetrahydrofolyl-(gamma-L-Glu)(n+1) + ADP + phosphate + H(+)</text>
        <dbReference type="Rhea" id="RHEA:10580"/>
        <dbReference type="Rhea" id="RHEA-COMP:14738"/>
        <dbReference type="Rhea" id="RHEA-COMP:14740"/>
        <dbReference type="ChEBI" id="CHEBI:15378"/>
        <dbReference type="ChEBI" id="CHEBI:29985"/>
        <dbReference type="ChEBI" id="CHEBI:30616"/>
        <dbReference type="ChEBI" id="CHEBI:43474"/>
        <dbReference type="ChEBI" id="CHEBI:141005"/>
        <dbReference type="ChEBI" id="CHEBI:456216"/>
        <dbReference type="EC" id="6.3.2.17"/>
    </reaction>
</comment>
<evidence type="ECO:0000256" key="18">
    <source>
        <dbReference type="PIRSR" id="PIRSR038895-1"/>
    </source>
</evidence>
<keyword evidence="15" id="KW-0472">Membrane</keyword>
<evidence type="ECO:0000256" key="8">
    <source>
        <dbReference type="ARBA" id="ARBA00022598"/>
    </source>
</evidence>
<keyword evidence="10 18" id="KW-0547">Nucleotide-binding</keyword>
<accession>A0A9P0FM61</accession>
<evidence type="ECO:0000256" key="1">
    <source>
        <dbReference type="ARBA" id="ARBA00004273"/>
    </source>
</evidence>
<dbReference type="InterPro" id="IPR036565">
    <property type="entry name" value="Mur-like_cat_sf"/>
</dbReference>
<dbReference type="InterPro" id="IPR013221">
    <property type="entry name" value="Mur_ligase_cen"/>
</dbReference>
<evidence type="ECO:0000256" key="16">
    <source>
        <dbReference type="ARBA" id="ARBA00047493"/>
    </source>
</evidence>
<feature type="binding site" evidence="19">
    <location>
        <position position="119"/>
    </location>
    <ligand>
        <name>Mg(2+)</name>
        <dbReference type="ChEBI" id="CHEBI:18420"/>
        <label>1</label>
    </ligand>
</feature>
<gene>
    <name evidence="21" type="ORF">MELIAE_LOCUS9653</name>
</gene>
<evidence type="ECO:0000313" key="22">
    <source>
        <dbReference type="Proteomes" id="UP001154078"/>
    </source>
</evidence>
<comment type="cofactor">
    <cofactor evidence="17">
        <name>a monovalent cation</name>
        <dbReference type="ChEBI" id="CHEBI:60242"/>
    </cofactor>
    <text evidence="17">A monovalent cation.</text>
</comment>
<evidence type="ECO:0000256" key="15">
    <source>
        <dbReference type="ARBA" id="ARBA00023136"/>
    </source>
</evidence>
<comment type="similarity">
    <text evidence="5 17">Belongs to the folylpolyglutamate synthase family.</text>
</comment>
<dbReference type="OrthoDB" id="5212574at2759"/>